<evidence type="ECO:0000313" key="2">
    <source>
        <dbReference type="EMBL" id="UPW40895.1"/>
    </source>
</evidence>
<name>A0A976N1E4_9VIRU</name>
<evidence type="ECO:0000259" key="1">
    <source>
        <dbReference type="Pfam" id="PF23343"/>
    </source>
</evidence>
<protein>
    <submittedName>
        <fullName evidence="2">Replication initiator protein</fullName>
    </submittedName>
</protein>
<proteinExistence type="predicted"/>
<accession>A0A976N1E4</accession>
<feature type="domain" description="Replication-associated protein ORF2/G2P" evidence="1">
    <location>
        <begin position="52"/>
        <end position="179"/>
    </location>
</feature>
<dbReference type="EMBL" id="OM869514">
    <property type="protein sequence ID" value="UPW40895.1"/>
    <property type="molecule type" value="Genomic_DNA"/>
</dbReference>
<dbReference type="Pfam" id="PF23343">
    <property type="entry name" value="REP_ORF2-G2P"/>
    <property type="match status" value="1"/>
</dbReference>
<sequence>MCFFPNKNVPPDFLVKYGIKEFKCGQCPECLREKASSWVVRCVHEARLHAHNMMCTLTYDQYIYDNHHNVIGERVSPLKVCVSDVQKFVKRLRRAFPDRPFKYLITAEYGKRTHRAHYHCLFFGLWLDDCVPYKRSKRGNFIYKSKTLTDIWGHGICTVDCPHVDSAVTRYCTKYCAKERSDDTFMLFSQHIGFESLYRDFNGLYYMIEGRQYSIPRFIWQHKIMDLYSSRPEWRDIDYRYVNRTPQTEADFSYDVALCRRRAFSECRDSSPEYQRYLSYWRERVLALESRRPSVIDRIRALPDDRYISFKAHAVRRLARYKYATDSQVEFHDCYLTSLERRWRSPIAIYEKNHIFSPYLPHSSCLNAASDTKTSGFQKMLSAFSSLRSRKFKKYPLILSDLKIFQDQLSFF</sequence>
<dbReference type="InterPro" id="IPR056906">
    <property type="entry name" value="ORF2/G2P_dom"/>
</dbReference>
<organism evidence="2">
    <name type="scientific">Sigmofec virus UA08Rod_6219</name>
    <dbReference type="NCBI Taxonomy" id="2929225"/>
    <lineage>
        <taxon>Viruses</taxon>
        <taxon>Monodnaviria</taxon>
        <taxon>Sangervirae</taxon>
        <taxon>Phixviricota</taxon>
        <taxon>Malgrandaviricetes</taxon>
        <taxon>Petitvirales</taxon>
        <taxon>Microviridae</taxon>
    </lineage>
</organism>
<reference evidence="2" key="1">
    <citation type="submission" date="2022-02" db="EMBL/GenBank/DDBJ databases">
        <title>Towards deciphering the DNA virus diversity associated with rodent species in the families Cricetidae and Heteromyidae.</title>
        <authorList>
            <person name="Lund M."/>
            <person name="Larsen B.B."/>
            <person name="Gryseels S."/>
            <person name="Kraberger S."/>
            <person name="Rowsey D.M."/>
            <person name="Steger L."/>
            <person name="Yule K.M."/>
            <person name="Upham N.S."/>
            <person name="Worobey M."/>
            <person name="Van Doorslaer K."/>
            <person name="Varsani A."/>
        </authorList>
    </citation>
    <scope>NUCLEOTIDE SEQUENCE</scope>
    <source>
        <strain evidence="2">UA08Rod_6219</strain>
    </source>
</reference>